<dbReference type="EMBL" id="DF843571">
    <property type="protein sequence ID" value="GAT47462.1"/>
    <property type="molecule type" value="Genomic_DNA"/>
</dbReference>
<evidence type="ECO:0000313" key="1">
    <source>
        <dbReference type="EMBL" id="GAT47462.1"/>
    </source>
</evidence>
<name>A0ABQ0L8I2_MYCCL</name>
<keyword evidence="2" id="KW-1185">Reference proteome</keyword>
<reference evidence="1" key="1">
    <citation type="submission" date="2014-09" db="EMBL/GenBank/DDBJ databases">
        <title>Genome sequence of the luminous mushroom Mycena chlorophos for searching fungal bioluminescence genes.</title>
        <authorList>
            <person name="Tanaka Y."/>
            <person name="Kasuga D."/>
            <person name="Oba Y."/>
            <person name="Hase S."/>
            <person name="Sato K."/>
            <person name="Oba Y."/>
            <person name="Sakakibara Y."/>
        </authorList>
    </citation>
    <scope>NUCLEOTIDE SEQUENCE</scope>
</reference>
<protein>
    <submittedName>
        <fullName evidence="1">Uncharacterized protein</fullName>
    </submittedName>
</protein>
<proteinExistence type="predicted"/>
<evidence type="ECO:0000313" key="2">
    <source>
        <dbReference type="Proteomes" id="UP000815677"/>
    </source>
</evidence>
<gene>
    <name evidence="1" type="ORF">MCHLO_04922</name>
</gene>
<organism evidence="1 2">
    <name type="scientific">Mycena chlorophos</name>
    <name type="common">Agaric fungus</name>
    <name type="synonym">Agaricus chlorophos</name>
    <dbReference type="NCBI Taxonomy" id="658473"/>
    <lineage>
        <taxon>Eukaryota</taxon>
        <taxon>Fungi</taxon>
        <taxon>Dikarya</taxon>
        <taxon>Basidiomycota</taxon>
        <taxon>Agaricomycotina</taxon>
        <taxon>Agaricomycetes</taxon>
        <taxon>Agaricomycetidae</taxon>
        <taxon>Agaricales</taxon>
        <taxon>Marasmiineae</taxon>
        <taxon>Mycenaceae</taxon>
        <taxon>Mycena</taxon>
    </lineage>
</organism>
<dbReference type="Proteomes" id="UP000815677">
    <property type="component" value="Unassembled WGS sequence"/>
</dbReference>
<sequence>MRVRLREFLDQVLVDLSELGDGRRAQDVEDCEDVFMVEVAEEPNFMEGPEARPGVVERRYALDSDLAASGWWTADTTTP</sequence>
<accession>A0ABQ0L8I2</accession>